<dbReference type="AlphaFoldDB" id="A0A1I5VZM9"/>
<keyword evidence="2" id="KW-0560">Oxidoreductase</keyword>
<dbReference type="InterPro" id="IPR004360">
    <property type="entry name" value="Glyas_Fos-R_dOase_dom"/>
</dbReference>
<dbReference type="Pfam" id="PF00903">
    <property type="entry name" value="Glyoxalase"/>
    <property type="match status" value="1"/>
</dbReference>
<dbReference type="PROSITE" id="PS51819">
    <property type="entry name" value="VOC"/>
    <property type="match status" value="1"/>
</dbReference>
<proteinExistence type="predicted"/>
<accession>A0A1I5VZM9</accession>
<organism evidence="2 3">
    <name type="scientific">Pseudarcicella hirudinis</name>
    <dbReference type="NCBI Taxonomy" id="1079859"/>
    <lineage>
        <taxon>Bacteria</taxon>
        <taxon>Pseudomonadati</taxon>
        <taxon>Bacteroidota</taxon>
        <taxon>Cytophagia</taxon>
        <taxon>Cytophagales</taxon>
        <taxon>Flectobacillaceae</taxon>
        <taxon>Pseudarcicella</taxon>
    </lineage>
</organism>
<sequence length="122" mass="14193">MKIKEINHVALYVRDVGVSMKFYGETLELEQDFRRPAFDFGGAWYKLGSRQSLHLLDGRTDEEISSSSRRNHFAVEVESIKECEAFLRNKGLEFMGPKLRPDGVPQIFLKDPDGYWMEFTEL</sequence>
<gene>
    <name evidence="2" type="ORF">SAMN04515674_110135</name>
</gene>
<protein>
    <submittedName>
        <fullName evidence="2">Glyoxalase/Bleomycin resistance protein/Dioxygenase superfamily protein</fullName>
    </submittedName>
</protein>
<keyword evidence="3" id="KW-1185">Reference proteome</keyword>
<feature type="domain" description="VOC" evidence="1">
    <location>
        <begin position="5"/>
        <end position="122"/>
    </location>
</feature>
<dbReference type="InterPro" id="IPR037523">
    <property type="entry name" value="VOC_core"/>
</dbReference>
<evidence type="ECO:0000259" key="1">
    <source>
        <dbReference type="PROSITE" id="PS51819"/>
    </source>
</evidence>
<dbReference type="SUPFAM" id="SSF54593">
    <property type="entry name" value="Glyoxalase/Bleomycin resistance protein/Dihydroxybiphenyl dioxygenase"/>
    <property type="match status" value="1"/>
</dbReference>
<dbReference type="Gene3D" id="3.10.180.10">
    <property type="entry name" value="2,3-Dihydroxybiphenyl 1,2-Dioxygenase, domain 1"/>
    <property type="match status" value="1"/>
</dbReference>
<keyword evidence="2" id="KW-0223">Dioxygenase</keyword>
<dbReference type="EMBL" id="FOXH01000010">
    <property type="protein sequence ID" value="SFQ12466.1"/>
    <property type="molecule type" value="Genomic_DNA"/>
</dbReference>
<reference evidence="2 3" key="1">
    <citation type="submission" date="2016-10" db="EMBL/GenBank/DDBJ databases">
        <authorList>
            <person name="de Groot N.N."/>
        </authorList>
    </citation>
    <scope>NUCLEOTIDE SEQUENCE [LARGE SCALE GENOMIC DNA]</scope>
    <source>
        <strain evidence="3">E92,LMG 26720,CCM 7988</strain>
    </source>
</reference>
<evidence type="ECO:0000313" key="3">
    <source>
        <dbReference type="Proteomes" id="UP000199306"/>
    </source>
</evidence>
<dbReference type="GO" id="GO:0051213">
    <property type="term" value="F:dioxygenase activity"/>
    <property type="evidence" value="ECO:0007669"/>
    <property type="project" value="UniProtKB-KW"/>
</dbReference>
<evidence type="ECO:0000313" key="2">
    <source>
        <dbReference type="EMBL" id="SFQ12466.1"/>
    </source>
</evidence>
<dbReference type="RefSeq" id="WP_092018331.1">
    <property type="nucleotide sequence ID" value="NZ_FOXH01000010.1"/>
</dbReference>
<name>A0A1I5VZM9_9BACT</name>
<dbReference type="Proteomes" id="UP000199306">
    <property type="component" value="Unassembled WGS sequence"/>
</dbReference>
<dbReference type="PANTHER" id="PTHR46142">
    <property type="match status" value="1"/>
</dbReference>
<dbReference type="STRING" id="1079859.SAMN04515674_110135"/>
<dbReference type="PANTHER" id="PTHR46142:SF3">
    <property type="entry name" value="F18B13.24 PROTEIN"/>
    <property type="match status" value="1"/>
</dbReference>
<dbReference type="OrthoDB" id="192739at2"/>
<dbReference type="InterPro" id="IPR029068">
    <property type="entry name" value="Glyas_Bleomycin-R_OHBP_Dase"/>
</dbReference>